<dbReference type="PROSITE" id="PS51257">
    <property type="entry name" value="PROKAR_LIPOPROTEIN"/>
    <property type="match status" value="1"/>
</dbReference>
<dbReference type="NCBIfam" id="TIGR00214">
    <property type="entry name" value="lipB"/>
    <property type="match status" value="1"/>
</dbReference>
<dbReference type="OrthoDB" id="19908at2759"/>
<dbReference type="Pfam" id="PF21948">
    <property type="entry name" value="LplA-B_cat"/>
    <property type="match status" value="1"/>
</dbReference>
<dbReference type="Proteomes" id="UP000650467">
    <property type="component" value="Unassembled WGS sequence"/>
</dbReference>
<dbReference type="InterPro" id="IPR000544">
    <property type="entry name" value="Octanoyltransferase"/>
</dbReference>
<dbReference type="AlphaFoldDB" id="A0A835W209"/>
<dbReference type="InterPro" id="IPR045864">
    <property type="entry name" value="aa-tRNA-synth_II/BPL/LPL"/>
</dbReference>
<dbReference type="GO" id="GO:0009249">
    <property type="term" value="P:protein lipoylation"/>
    <property type="evidence" value="ECO:0007669"/>
    <property type="project" value="InterPro"/>
</dbReference>
<evidence type="ECO:0000256" key="5">
    <source>
        <dbReference type="ARBA" id="ARBA00023315"/>
    </source>
</evidence>
<evidence type="ECO:0000256" key="3">
    <source>
        <dbReference type="ARBA" id="ARBA00012334"/>
    </source>
</evidence>
<protein>
    <recommendedName>
        <fullName evidence="3">lipoyl(octanoyl) transferase</fullName>
        <ecNumber evidence="3">2.3.1.181</ecNumber>
    </recommendedName>
</protein>
<evidence type="ECO:0000256" key="4">
    <source>
        <dbReference type="ARBA" id="ARBA00022679"/>
    </source>
</evidence>
<dbReference type="PROSITE" id="PS51733">
    <property type="entry name" value="BPL_LPL_CATALYTIC"/>
    <property type="match status" value="1"/>
</dbReference>
<dbReference type="UniPathway" id="UPA00538">
    <property type="reaction ID" value="UER00592"/>
</dbReference>
<sequence>MPARLLHANAARGASSSCTGGSMTGAPVAAACSSPKQGAFCCSRGSHTGRAGAACAAAAPTVAATANARPAAAVATCRTRRCDARALQLRVACAAGSAAEHGGPSTDAAVGGAGRVVVYDLSDQVVEYETAWAWQRALLARATAAADAGQRGSCHAAILLQHPPVYTLGTGSTLDHLRFPPGAPPIPLYRTERGGEVTYHGPGQLVLYPILDLQSPPLRPDLHWYLRQLEQVIIEALEAVSGLAGGREEGLTGVWVEGAKVAAIGVKAKRWVTFHGLALNVVADLAPFRTGLIVPCGIADRPVTSVAELLAAAAAAEDPFAGVAAGPALAGAGAAASGEMIPIAEATQEDLRRMLAAAGMSPLVITESPPPGAGGDSASPSGNAAAWDSDDPFAPAADDPFAPVAPESAGTLDAAGRAPGAPDDAPPSPSGGSHSSGGRPWSVRSEWSEAERLLLREYSCALLAAVEDVFGLVAVAGDVAELEALAEALVRQEAAESVQGGRERGALAVAEPR</sequence>
<dbReference type="HAMAP" id="MF_00013">
    <property type="entry name" value="LipB"/>
    <property type="match status" value="1"/>
</dbReference>
<comment type="pathway">
    <text evidence="1">Protein modification; protein lipoylation via endogenous pathway; protein N(6)-(lipoyl)lysine from octanoyl-[acyl-carrier-protein]: step 1/2.</text>
</comment>
<accession>A0A835W209</accession>
<dbReference type="InterPro" id="IPR004143">
    <property type="entry name" value="BPL_LPL_catalytic"/>
</dbReference>
<dbReference type="PROSITE" id="PS01313">
    <property type="entry name" value="LIPB"/>
    <property type="match status" value="1"/>
</dbReference>
<dbReference type="PANTHER" id="PTHR10993">
    <property type="entry name" value="OCTANOYLTRANSFERASE"/>
    <property type="match status" value="1"/>
</dbReference>
<evidence type="ECO:0000313" key="8">
    <source>
        <dbReference type="EMBL" id="KAG2434099.1"/>
    </source>
</evidence>
<organism evidence="8 9">
    <name type="scientific">Chlamydomonas incerta</name>
    <dbReference type="NCBI Taxonomy" id="51695"/>
    <lineage>
        <taxon>Eukaryota</taxon>
        <taxon>Viridiplantae</taxon>
        <taxon>Chlorophyta</taxon>
        <taxon>core chlorophytes</taxon>
        <taxon>Chlorophyceae</taxon>
        <taxon>CS clade</taxon>
        <taxon>Chlamydomonadales</taxon>
        <taxon>Chlamydomonadaceae</taxon>
        <taxon>Chlamydomonas</taxon>
    </lineage>
</organism>
<evidence type="ECO:0000313" key="9">
    <source>
        <dbReference type="Proteomes" id="UP000650467"/>
    </source>
</evidence>
<comment type="similarity">
    <text evidence="2">Belongs to the LipB family.</text>
</comment>
<evidence type="ECO:0000256" key="1">
    <source>
        <dbReference type="ARBA" id="ARBA00004821"/>
    </source>
</evidence>
<keyword evidence="9" id="KW-1185">Reference proteome</keyword>
<evidence type="ECO:0000256" key="2">
    <source>
        <dbReference type="ARBA" id="ARBA00007907"/>
    </source>
</evidence>
<proteinExistence type="inferred from homology"/>
<feature type="region of interest" description="Disordered" evidence="6">
    <location>
        <begin position="363"/>
        <end position="442"/>
    </location>
</feature>
<dbReference type="EMBL" id="JAEHOC010000017">
    <property type="protein sequence ID" value="KAG2434099.1"/>
    <property type="molecule type" value="Genomic_DNA"/>
</dbReference>
<evidence type="ECO:0000256" key="6">
    <source>
        <dbReference type="SAM" id="MobiDB-lite"/>
    </source>
</evidence>
<dbReference type="PANTHER" id="PTHR10993:SF7">
    <property type="entry name" value="LIPOYLTRANSFERASE 2, MITOCHONDRIAL-RELATED"/>
    <property type="match status" value="1"/>
</dbReference>
<comment type="caution">
    <text evidence="8">The sequence shown here is derived from an EMBL/GenBank/DDBJ whole genome shotgun (WGS) entry which is preliminary data.</text>
</comment>
<dbReference type="GO" id="GO:0033819">
    <property type="term" value="F:lipoyl(octanoyl) transferase activity"/>
    <property type="evidence" value="ECO:0007669"/>
    <property type="project" value="UniProtKB-EC"/>
</dbReference>
<evidence type="ECO:0000259" key="7">
    <source>
        <dbReference type="PROSITE" id="PS51733"/>
    </source>
</evidence>
<gene>
    <name evidence="8" type="ORF">HXX76_007826</name>
</gene>
<keyword evidence="4" id="KW-0808">Transferase</keyword>
<name>A0A835W209_CHLIN</name>
<dbReference type="CDD" id="cd16444">
    <property type="entry name" value="LipB"/>
    <property type="match status" value="1"/>
</dbReference>
<feature type="compositionally biased region" description="Low complexity" evidence="6">
    <location>
        <begin position="430"/>
        <end position="440"/>
    </location>
</feature>
<feature type="compositionally biased region" description="Low complexity" evidence="6">
    <location>
        <begin position="376"/>
        <end position="406"/>
    </location>
</feature>
<keyword evidence="5" id="KW-0012">Acyltransferase</keyword>
<feature type="region of interest" description="Disordered" evidence="6">
    <location>
        <begin position="494"/>
        <end position="513"/>
    </location>
</feature>
<feature type="compositionally biased region" description="Low complexity" evidence="6">
    <location>
        <begin position="413"/>
        <end position="423"/>
    </location>
</feature>
<dbReference type="EC" id="2.3.1.181" evidence="3"/>
<dbReference type="SUPFAM" id="SSF55681">
    <property type="entry name" value="Class II aaRS and biotin synthetases"/>
    <property type="match status" value="1"/>
</dbReference>
<dbReference type="InterPro" id="IPR020605">
    <property type="entry name" value="Octanoyltransferase_CS"/>
</dbReference>
<reference evidence="8" key="1">
    <citation type="journal article" date="2020" name="bioRxiv">
        <title>Comparative genomics of Chlamydomonas.</title>
        <authorList>
            <person name="Craig R.J."/>
            <person name="Hasan A.R."/>
            <person name="Ness R.W."/>
            <person name="Keightley P.D."/>
        </authorList>
    </citation>
    <scope>NUCLEOTIDE SEQUENCE</scope>
    <source>
        <strain evidence="8">SAG 7.73</strain>
    </source>
</reference>
<feature type="domain" description="BPL/LPL catalytic" evidence="7">
    <location>
        <begin position="151"/>
        <end position="325"/>
    </location>
</feature>
<dbReference type="Gene3D" id="3.30.930.10">
    <property type="entry name" value="Bira Bifunctional Protein, Domain 2"/>
    <property type="match status" value="1"/>
</dbReference>